<evidence type="ECO:0000256" key="1">
    <source>
        <dbReference type="ARBA" id="ARBA00022614"/>
    </source>
</evidence>
<evidence type="ECO:0000313" key="4">
    <source>
        <dbReference type="Ensembl" id="ENSPMEP00000030982.1"/>
    </source>
</evidence>
<dbReference type="Gene3D" id="3.80.10.10">
    <property type="entry name" value="Ribonuclease Inhibitor"/>
    <property type="match status" value="1"/>
</dbReference>
<evidence type="ECO:0000313" key="5">
    <source>
        <dbReference type="Proteomes" id="UP000261480"/>
    </source>
</evidence>
<dbReference type="STRING" id="48701.ENSPMEP00000030982"/>
<name>A0A3B3YUC8_9TELE</name>
<keyword evidence="3" id="KW-0732">Signal</keyword>
<dbReference type="Proteomes" id="UP000261480">
    <property type="component" value="Unplaced"/>
</dbReference>
<accession>A0A3B3YUC8</accession>
<sequence length="113" mass="12719">MSRLQLFLVLILIFTTTVLPSTQLSLNIFGCSSLNYQFLDLFRPPSSHIFCSLSRLYSCSLSETSWTSLFSALKSNPTHLTELELRDSNLGDSAVKELCGFLQTEGCKLQKFK</sequence>
<organism evidence="4 5">
    <name type="scientific">Poecilia mexicana</name>
    <dbReference type="NCBI Taxonomy" id="48701"/>
    <lineage>
        <taxon>Eukaryota</taxon>
        <taxon>Metazoa</taxon>
        <taxon>Chordata</taxon>
        <taxon>Craniata</taxon>
        <taxon>Vertebrata</taxon>
        <taxon>Euteleostomi</taxon>
        <taxon>Actinopterygii</taxon>
        <taxon>Neopterygii</taxon>
        <taxon>Teleostei</taxon>
        <taxon>Neoteleostei</taxon>
        <taxon>Acanthomorphata</taxon>
        <taxon>Ovalentaria</taxon>
        <taxon>Atherinomorphae</taxon>
        <taxon>Cyprinodontiformes</taxon>
        <taxon>Poeciliidae</taxon>
        <taxon>Poeciliinae</taxon>
        <taxon>Poecilia</taxon>
    </lineage>
</organism>
<feature type="signal peptide" evidence="3">
    <location>
        <begin position="1"/>
        <end position="20"/>
    </location>
</feature>
<evidence type="ECO:0000256" key="2">
    <source>
        <dbReference type="ARBA" id="ARBA00022737"/>
    </source>
</evidence>
<feature type="chain" id="PRO_5017413487" description="NACHT LRR and PYD domain-containing protein" evidence="3">
    <location>
        <begin position="21"/>
        <end position="113"/>
    </location>
</feature>
<keyword evidence="1" id="KW-0433">Leucine-rich repeat</keyword>
<keyword evidence="2" id="KW-0677">Repeat</keyword>
<reference evidence="4" key="1">
    <citation type="submission" date="2025-08" db="UniProtKB">
        <authorList>
            <consortium name="Ensembl"/>
        </authorList>
    </citation>
    <scope>IDENTIFICATION</scope>
</reference>
<dbReference type="SUPFAM" id="SSF52047">
    <property type="entry name" value="RNI-like"/>
    <property type="match status" value="1"/>
</dbReference>
<dbReference type="InterPro" id="IPR051261">
    <property type="entry name" value="NLR"/>
</dbReference>
<dbReference type="PANTHER" id="PTHR24106">
    <property type="entry name" value="NACHT, LRR AND CARD DOMAINS-CONTAINING"/>
    <property type="match status" value="1"/>
</dbReference>
<dbReference type="InterPro" id="IPR032675">
    <property type="entry name" value="LRR_dom_sf"/>
</dbReference>
<dbReference type="AlphaFoldDB" id="A0A3B3YUC8"/>
<reference evidence="4" key="2">
    <citation type="submission" date="2025-09" db="UniProtKB">
        <authorList>
            <consortium name="Ensembl"/>
        </authorList>
    </citation>
    <scope>IDENTIFICATION</scope>
</reference>
<evidence type="ECO:0000256" key="3">
    <source>
        <dbReference type="SAM" id="SignalP"/>
    </source>
</evidence>
<protein>
    <recommendedName>
        <fullName evidence="6">NACHT LRR and PYD domain-containing protein</fullName>
    </recommendedName>
</protein>
<dbReference type="Ensembl" id="ENSPMET00000023521.1">
    <property type="protein sequence ID" value="ENSPMEP00000030982.1"/>
    <property type="gene ID" value="ENSPMEG00000017794.1"/>
</dbReference>
<evidence type="ECO:0008006" key="6">
    <source>
        <dbReference type="Google" id="ProtNLM"/>
    </source>
</evidence>
<proteinExistence type="predicted"/>
<keyword evidence="5" id="KW-1185">Reference proteome</keyword>